<feature type="signal peptide" evidence="2">
    <location>
        <begin position="1"/>
        <end position="26"/>
    </location>
</feature>
<feature type="domain" description="WxL" evidence="3">
    <location>
        <begin position="30"/>
        <end position="230"/>
    </location>
</feature>
<protein>
    <recommendedName>
        <fullName evidence="3">WxL domain-containing protein</fullName>
    </recommendedName>
</protein>
<evidence type="ECO:0000313" key="5">
    <source>
        <dbReference type="Proteomes" id="UP000789326"/>
    </source>
</evidence>
<dbReference type="RefSeq" id="WP_230301065.1">
    <property type="nucleotide sequence ID" value="NZ_CAKKMG010000008.1"/>
</dbReference>
<evidence type="ECO:0000259" key="3">
    <source>
        <dbReference type="Pfam" id="PF13731"/>
    </source>
</evidence>
<reference evidence="4" key="1">
    <citation type="submission" date="2021-11" db="EMBL/GenBank/DDBJ databases">
        <authorList>
            <person name="Bulgarelli D."/>
        </authorList>
    </citation>
    <scope>NUCLEOTIDE SEQUENCE</scope>
    <source>
        <strain evidence="4">Bi133</strain>
    </source>
</reference>
<dbReference type="InterPro" id="IPR027994">
    <property type="entry name" value="WxL_dom"/>
</dbReference>
<feature type="compositionally biased region" description="Pro residues" evidence="1">
    <location>
        <begin position="55"/>
        <end position="66"/>
    </location>
</feature>
<comment type="caution">
    <text evidence="4">The sequence shown here is derived from an EMBL/GenBank/DDBJ whole genome shotgun (WGS) entry which is preliminary data.</text>
</comment>
<dbReference type="AlphaFoldDB" id="A0A9W4KVI0"/>
<keyword evidence="2" id="KW-0732">Signal</keyword>
<evidence type="ECO:0000256" key="1">
    <source>
        <dbReference type="SAM" id="MobiDB-lite"/>
    </source>
</evidence>
<gene>
    <name evidence="4" type="ORF">SRABI133_01090</name>
</gene>
<feature type="chain" id="PRO_5040924357" description="WxL domain-containing protein" evidence="2">
    <location>
        <begin position="27"/>
        <end position="231"/>
    </location>
</feature>
<dbReference type="EMBL" id="CAKKMG010000008">
    <property type="protein sequence ID" value="CAH0167176.1"/>
    <property type="molecule type" value="Genomic_DNA"/>
</dbReference>
<evidence type="ECO:0000256" key="2">
    <source>
        <dbReference type="SAM" id="SignalP"/>
    </source>
</evidence>
<proteinExistence type="predicted"/>
<dbReference type="Pfam" id="PF13731">
    <property type="entry name" value="WxL"/>
    <property type="match status" value="1"/>
</dbReference>
<sequence length="231" mass="24246">MKVITLSVAGSMILAGLIFSTNSAEAAVVNSAISKNYIDFIPDEGITKPVDPVNPDEPAPPSPIDPIDPDNGGTGNSGSLTLDYVSNIQFGTQKIMSGNTTYNANNKDPYVQVSDKRGTGEGWVLTAKASELKNSTGESLQGAELTFKNGQVKSQSSNVSEPPTAYDVTFDNRDSKKIMDAPLETGRGTWLDVFSGSDGDNSNVQLKVLAGSAGAESYSGTVTWELTNAPS</sequence>
<dbReference type="Proteomes" id="UP000789326">
    <property type="component" value="Unassembled WGS sequence"/>
</dbReference>
<feature type="region of interest" description="Disordered" evidence="1">
    <location>
        <begin position="48"/>
        <end position="78"/>
    </location>
</feature>
<organism evidence="4 5">
    <name type="scientific">Peribacillus simplex</name>
    <dbReference type="NCBI Taxonomy" id="1478"/>
    <lineage>
        <taxon>Bacteria</taxon>
        <taxon>Bacillati</taxon>
        <taxon>Bacillota</taxon>
        <taxon>Bacilli</taxon>
        <taxon>Bacillales</taxon>
        <taxon>Bacillaceae</taxon>
        <taxon>Peribacillus</taxon>
    </lineage>
</organism>
<accession>A0A9W4KVI0</accession>
<evidence type="ECO:0000313" key="4">
    <source>
        <dbReference type="EMBL" id="CAH0167176.1"/>
    </source>
</evidence>
<name>A0A9W4KVI0_9BACI</name>